<proteinExistence type="predicted"/>
<organism evidence="1 2">
    <name type="scientific">Chaenocephalus aceratus</name>
    <name type="common">Blackfin icefish</name>
    <name type="synonym">Chaenichthys aceratus</name>
    <dbReference type="NCBI Taxonomy" id="36190"/>
    <lineage>
        <taxon>Eukaryota</taxon>
        <taxon>Metazoa</taxon>
        <taxon>Chordata</taxon>
        <taxon>Craniata</taxon>
        <taxon>Vertebrata</taxon>
        <taxon>Euteleostomi</taxon>
        <taxon>Actinopterygii</taxon>
        <taxon>Neopterygii</taxon>
        <taxon>Teleostei</taxon>
        <taxon>Neoteleostei</taxon>
        <taxon>Acanthomorphata</taxon>
        <taxon>Eupercaria</taxon>
        <taxon>Perciformes</taxon>
        <taxon>Notothenioidei</taxon>
        <taxon>Channichthyidae</taxon>
        <taxon>Chaenocephalus</taxon>
    </lineage>
</organism>
<name>A0ACB9W0I9_CHAAC</name>
<evidence type="ECO:0000313" key="1">
    <source>
        <dbReference type="EMBL" id="KAI4806375.1"/>
    </source>
</evidence>
<reference evidence="1" key="1">
    <citation type="submission" date="2022-05" db="EMBL/GenBank/DDBJ databases">
        <title>Chromosome-level genome of Chaenocephalus aceratus.</title>
        <authorList>
            <person name="Park H."/>
        </authorList>
    </citation>
    <scope>NUCLEOTIDE SEQUENCE</scope>
    <source>
        <strain evidence="1">KU_202001</strain>
    </source>
</reference>
<dbReference type="EMBL" id="CM043804">
    <property type="protein sequence ID" value="KAI4806375.1"/>
    <property type="molecule type" value="Genomic_DNA"/>
</dbReference>
<gene>
    <name evidence="1" type="ORF">KUCAC02_017202</name>
</gene>
<evidence type="ECO:0000313" key="2">
    <source>
        <dbReference type="Proteomes" id="UP001057452"/>
    </source>
</evidence>
<keyword evidence="2" id="KW-1185">Reference proteome</keyword>
<protein>
    <submittedName>
        <fullName evidence="1">Uncharacterized protein</fullName>
    </submittedName>
</protein>
<dbReference type="Proteomes" id="UP001057452">
    <property type="component" value="Chromosome 20"/>
</dbReference>
<sequence>MLDRDADLTTFQRKKSSRSLESKAKLTWNFFEASHDKGAPDGIGGILKRSADRIVRLGEDVPHAITLFKKLKRLESTVEPFFVSEEEVEAKTEATLHTGVQYTTEQTPLSFYSISSSRRHDPPAIWAHLEPVLEMVKTKCPKVERLRFFSDGPATQYKQKGNFYFLSTEPFLVSKN</sequence>
<comment type="caution">
    <text evidence="1">The sequence shown here is derived from an EMBL/GenBank/DDBJ whole genome shotgun (WGS) entry which is preliminary data.</text>
</comment>
<accession>A0ACB9W0I9</accession>